<dbReference type="Gene3D" id="3.40.50.300">
    <property type="entry name" value="P-loop containing nucleotide triphosphate hydrolases"/>
    <property type="match status" value="1"/>
</dbReference>
<sequence length="399" mass="42402">MTAPFPRTVPATGREDPRCPNGHEPCPPDVSARRGAGPTLQVPRTAVGDTPAVRGGAPARGRCGSGGRTGVDNDFADASAQGRTAWFAEQFDALAANVESFIRGKPDVVRMALVCMLAEGHLLLEDVPGTGKTSLAKAISQSIDGSMRRIQFTPDLLPSDVTGVQVYDAGKREFVFHPGAVFANIVLGDEINRASPKTQSALLEVMAERQVTVDSIPYLVPRPFVVIATQNPVEQGGTYDLPEAELDRFMMRATLGYPDHDAEVEVVSQVTAGQSTDDLPAVLSTADLEQMNQIASQVHLAPAVLGYLVTVTAATRTMPELRLGVSPRGTIATAKAAQALAATQGRSFVTADDLKVVAPYVLPHRMVLRPEAELQGRTAADLLDQVLTSVPVPQQRAEV</sequence>
<feature type="domain" description="ChlI/MoxR AAA lid" evidence="3">
    <location>
        <begin position="314"/>
        <end position="385"/>
    </location>
</feature>
<evidence type="ECO:0000259" key="3">
    <source>
        <dbReference type="Pfam" id="PF17863"/>
    </source>
</evidence>
<evidence type="ECO:0000256" key="1">
    <source>
        <dbReference type="SAM" id="MobiDB-lite"/>
    </source>
</evidence>
<protein>
    <submittedName>
        <fullName evidence="4">MoxR family ATPase</fullName>
    </submittedName>
</protein>
<feature type="region of interest" description="Disordered" evidence="1">
    <location>
        <begin position="1"/>
        <end position="68"/>
    </location>
</feature>
<name>A0ABR8QDS8_9CELL</name>
<dbReference type="SUPFAM" id="SSF52540">
    <property type="entry name" value="P-loop containing nucleoside triphosphate hydrolases"/>
    <property type="match status" value="1"/>
</dbReference>
<dbReference type="Proteomes" id="UP000604241">
    <property type="component" value="Unassembled WGS sequence"/>
</dbReference>
<dbReference type="PANTHER" id="PTHR42759">
    <property type="entry name" value="MOXR FAMILY PROTEIN"/>
    <property type="match status" value="1"/>
</dbReference>
<dbReference type="InterPro" id="IPR027417">
    <property type="entry name" value="P-loop_NTPase"/>
</dbReference>
<keyword evidence="5" id="KW-1185">Reference proteome</keyword>
<feature type="domain" description="ATPase AAA-3" evidence="2">
    <location>
        <begin position="121"/>
        <end position="251"/>
    </location>
</feature>
<dbReference type="Pfam" id="PF07726">
    <property type="entry name" value="AAA_3"/>
    <property type="match status" value="1"/>
</dbReference>
<comment type="caution">
    <text evidence="4">The sequence shown here is derived from an EMBL/GenBank/DDBJ whole genome shotgun (WGS) entry which is preliminary data.</text>
</comment>
<dbReference type="Gene3D" id="1.10.8.80">
    <property type="entry name" value="Magnesium chelatase subunit I, C-Terminal domain"/>
    <property type="match status" value="1"/>
</dbReference>
<dbReference type="Pfam" id="PF17863">
    <property type="entry name" value="AAA_lid_2"/>
    <property type="match status" value="1"/>
</dbReference>
<evidence type="ECO:0000259" key="2">
    <source>
        <dbReference type="Pfam" id="PF07726"/>
    </source>
</evidence>
<organism evidence="4 5">
    <name type="scientific">Cellulomonas avistercoris</name>
    <dbReference type="NCBI Taxonomy" id="2762242"/>
    <lineage>
        <taxon>Bacteria</taxon>
        <taxon>Bacillati</taxon>
        <taxon>Actinomycetota</taxon>
        <taxon>Actinomycetes</taxon>
        <taxon>Micrococcales</taxon>
        <taxon>Cellulomonadaceae</taxon>
        <taxon>Cellulomonas</taxon>
    </lineage>
</organism>
<dbReference type="EMBL" id="JACSQV010000007">
    <property type="protein sequence ID" value="MBD7918587.1"/>
    <property type="molecule type" value="Genomic_DNA"/>
</dbReference>
<dbReference type="InterPro" id="IPR041628">
    <property type="entry name" value="ChlI/MoxR_AAA_lid"/>
</dbReference>
<dbReference type="PANTHER" id="PTHR42759:SF5">
    <property type="entry name" value="METHANOL DEHYDROGENASE REGULATOR"/>
    <property type="match status" value="1"/>
</dbReference>
<evidence type="ECO:0000313" key="4">
    <source>
        <dbReference type="EMBL" id="MBD7918587.1"/>
    </source>
</evidence>
<accession>A0ABR8QDS8</accession>
<proteinExistence type="predicted"/>
<evidence type="ECO:0000313" key="5">
    <source>
        <dbReference type="Proteomes" id="UP000604241"/>
    </source>
</evidence>
<dbReference type="CDD" id="cd00009">
    <property type="entry name" value="AAA"/>
    <property type="match status" value="1"/>
</dbReference>
<gene>
    <name evidence="4" type="ORF">H9657_09910</name>
</gene>
<reference evidence="4 5" key="1">
    <citation type="submission" date="2020-08" db="EMBL/GenBank/DDBJ databases">
        <title>A Genomic Blueprint of the Chicken Gut Microbiome.</title>
        <authorList>
            <person name="Gilroy R."/>
            <person name="Ravi A."/>
            <person name="Getino M."/>
            <person name="Pursley I."/>
            <person name="Horton D.L."/>
            <person name="Alikhan N.-F."/>
            <person name="Baker D."/>
            <person name="Gharbi K."/>
            <person name="Hall N."/>
            <person name="Watson M."/>
            <person name="Adriaenssens E.M."/>
            <person name="Foster-Nyarko E."/>
            <person name="Jarju S."/>
            <person name="Secka A."/>
            <person name="Antonio M."/>
            <person name="Oren A."/>
            <person name="Chaudhuri R."/>
            <person name="La Ragione R.M."/>
            <person name="Hildebrand F."/>
            <person name="Pallen M.J."/>
        </authorList>
    </citation>
    <scope>NUCLEOTIDE SEQUENCE [LARGE SCALE GENOMIC DNA]</scope>
    <source>
        <strain evidence="4 5">Sa3CUA2</strain>
    </source>
</reference>
<dbReference type="InterPro" id="IPR050764">
    <property type="entry name" value="CbbQ/NirQ/NorQ/GpvN"/>
</dbReference>
<dbReference type="InterPro" id="IPR011703">
    <property type="entry name" value="ATPase_AAA-3"/>
</dbReference>